<dbReference type="PANTHER" id="PTHR41694">
    <property type="entry name" value="ENDOGENOUS RETROVIRUS GROUP K MEMBER POL PROTEIN"/>
    <property type="match status" value="1"/>
</dbReference>
<reference evidence="10 11" key="1">
    <citation type="submission" date="2019-09" db="EMBL/GenBank/DDBJ databases">
        <title>Bird 10,000 Genomes (B10K) Project - Family phase.</title>
        <authorList>
            <person name="Zhang G."/>
        </authorList>
    </citation>
    <scope>NUCLEOTIDE SEQUENCE [LARGE SCALE GENOMIC DNA]</scope>
    <source>
        <strain evidence="10">B10K-DU-030-22</strain>
        <tissue evidence="10">Blood</tissue>
    </source>
</reference>
<keyword evidence="6" id="KW-0255">Endonuclease</keyword>
<dbReference type="InterPro" id="IPR043502">
    <property type="entry name" value="DNA/RNA_pol_sf"/>
</dbReference>
<dbReference type="Gene3D" id="3.30.70.270">
    <property type="match status" value="1"/>
</dbReference>
<comment type="caution">
    <text evidence="10">The sequence shown here is derived from an EMBL/GenBank/DDBJ whole genome shotgun (WGS) entry which is preliminary data.</text>
</comment>
<evidence type="ECO:0000313" key="10">
    <source>
        <dbReference type="EMBL" id="NXA71203.1"/>
    </source>
</evidence>
<dbReference type="Proteomes" id="UP000586926">
    <property type="component" value="Unassembled WGS sequence"/>
</dbReference>
<feature type="domain" description="Reverse transcriptase" evidence="9">
    <location>
        <begin position="1"/>
        <end position="87"/>
    </location>
</feature>
<feature type="non-terminal residue" evidence="10">
    <location>
        <position position="1"/>
    </location>
</feature>
<dbReference type="PANTHER" id="PTHR41694:SF3">
    <property type="entry name" value="RNA-DIRECTED DNA POLYMERASE-RELATED"/>
    <property type="match status" value="1"/>
</dbReference>
<keyword evidence="5" id="KW-0540">Nuclease</keyword>
<sequence>PLHPEDAPKFAFSVPSPNMQEPLQRFHWVVLPQGMKNSPTICQGFATRALSPVRQAEPHVLLYHYVDHILIAAEKQDDMKETLALTT</sequence>
<dbReference type="SUPFAM" id="SSF56672">
    <property type="entry name" value="DNA/RNA polymerases"/>
    <property type="match status" value="1"/>
</dbReference>
<dbReference type="EMBL" id="VZTA01031976">
    <property type="protein sequence ID" value="NXA71203.1"/>
    <property type="molecule type" value="Genomic_DNA"/>
</dbReference>
<evidence type="ECO:0000256" key="7">
    <source>
        <dbReference type="ARBA" id="ARBA00022801"/>
    </source>
</evidence>
<evidence type="ECO:0000256" key="5">
    <source>
        <dbReference type="ARBA" id="ARBA00022722"/>
    </source>
</evidence>
<evidence type="ECO:0000256" key="8">
    <source>
        <dbReference type="ARBA" id="ARBA00022918"/>
    </source>
</evidence>
<keyword evidence="3" id="KW-0808">Transferase</keyword>
<dbReference type="EC" id="3.1.26.4" evidence="2"/>
<accession>A0A7K7Y031</accession>
<comment type="similarity">
    <text evidence="1">Belongs to the beta type-B retroviral polymerase family. HERV class-II K(HML-2) pol subfamily.</text>
</comment>
<evidence type="ECO:0000259" key="9">
    <source>
        <dbReference type="PROSITE" id="PS50878"/>
    </source>
</evidence>
<dbReference type="PROSITE" id="PS50878">
    <property type="entry name" value="RT_POL"/>
    <property type="match status" value="1"/>
</dbReference>
<evidence type="ECO:0000256" key="3">
    <source>
        <dbReference type="ARBA" id="ARBA00022679"/>
    </source>
</evidence>
<keyword evidence="4" id="KW-0548">Nucleotidyltransferase</keyword>
<dbReference type="GO" id="GO:0035613">
    <property type="term" value="F:RNA stem-loop binding"/>
    <property type="evidence" value="ECO:0007669"/>
    <property type="project" value="TreeGrafter"/>
</dbReference>
<evidence type="ECO:0000256" key="1">
    <source>
        <dbReference type="ARBA" id="ARBA00010879"/>
    </source>
</evidence>
<keyword evidence="11" id="KW-1185">Reference proteome</keyword>
<organism evidence="10 11">
    <name type="scientific">Mohoua ochrocephala</name>
    <dbReference type="NCBI Taxonomy" id="874463"/>
    <lineage>
        <taxon>Eukaryota</taxon>
        <taxon>Metazoa</taxon>
        <taxon>Chordata</taxon>
        <taxon>Craniata</taxon>
        <taxon>Vertebrata</taxon>
        <taxon>Euteleostomi</taxon>
        <taxon>Archelosauria</taxon>
        <taxon>Archosauria</taxon>
        <taxon>Dinosauria</taxon>
        <taxon>Saurischia</taxon>
        <taxon>Theropoda</taxon>
        <taxon>Coelurosauria</taxon>
        <taxon>Aves</taxon>
        <taxon>Neognathae</taxon>
        <taxon>Neoaves</taxon>
        <taxon>Telluraves</taxon>
        <taxon>Australaves</taxon>
        <taxon>Passeriformes</taxon>
        <taxon>Meliphagoidea</taxon>
        <taxon>Acanthizidae</taxon>
        <taxon>Mohoua</taxon>
    </lineage>
</organism>
<evidence type="ECO:0000256" key="2">
    <source>
        <dbReference type="ARBA" id="ARBA00012180"/>
    </source>
</evidence>
<dbReference type="Pfam" id="PF00078">
    <property type="entry name" value="RVT_1"/>
    <property type="match status" value="1"/>
</dbReference>
<proteinExistence type="inferred from homology"/>
<dbReference type="InterPro" id="IPR043128">
    <property type="entry name" value="Rev_trsase/Diguanyl_cyclase"/>
</dbReference>
<dbReference type="Gene3D" id="3.10.10.10">
    <property type="entry name" value="HIV Type 1 Reverse Transcriptase, subunit A, domain 1"/>
    <property type="match status" value="1"/>
</dbReference>
<dbReference type="GO" id="GO:0004523">
    <property type="term" value="F:RNA-DNA hybrid ribonuclease activity"/>
    <property type="evidence" value="ECO:0007669"/>
    <property type="project" value="UniProtKB-EC"/>
</dbReference>
<gene>
    <name evidence="10" type="primary">Ervk25_2</name>
    <name evidence="10" type="ORF">MOHOCH_R14827</name>
</gene>
<dbReference type="InterPro" id="IPR000477">
    <property type="entry name" value="RT_dom"/>
</dbReference>
<feature type="non-terminal residue" evidence="10">
    <location>
        <position position="87"/>
    </location>
</feature>
<dbReference type="GO" id="GO:0003964">
    <property type="term" value="F:RNA-directed DNA polymerase activity"/>
    <property type="evidence" value="ECO:0007669"/>
    <property type="project" value="UniProtKB-KW"/>
</dbReference>
<name>A0A7K7Y031_9PASS</name>
<protein>
    <recommendedName>
        <fullName evidence="2">ribonuclease H</fullName>
        <ecNumber evidence="2">3.1.26.4</ecNumber>
    </recommendedName>
</protein>
<evidence type="ECO:0000256" key="4">
    <source>
        <dbReference type="ARBA" id="ARBA00022695"/>
    </source>
</evidence>
<keyword evidence="7" id="KW-0378">Hydrolase</keyword>
<evidence type="ECO:0000313" key="11">
    <source>
        <dbReference type="Proteomes" id="UP000586926"/>
    </source>
</evidence>
<keyword evidence="8" id="KW-0695">RNA-directed DNA polymerase</keyword>
<dbReference type="AlphaFoldDB" id="A0A7K7Y031"/>
<evidence type="ECO:0000256" key="6">
    <source>
        <dbReference type="ARBA" id="ARBA00022759"/>
    </source>
</evidence>